<reference evidence="2" key="1">
    <citation type="submission" date="2021-06" db="EMBL/GenBank/DDBJ databases">
        <title>Genome Sequence of Mortierella hyaline Strain SCG-10, a Cold-Adapted, Nitrate-Reducing Fungus Isolated from Soil in Minnesota, USA.</title>
        <authorList>
            <person name="Aldossari N."/>
        </authorList>
    </citation>
    <scope>NUCLEOTIDE SEQUENCE</scope>
    <source>
        <strain evidence="2">SCG-10</strain>
    </source>
</reference>
<evidence type="ECO:0000259" key="1">
    <source>
        <dbReference type="PROSITE" id="PS51465"/>
    </source>
</evidence>
<dbReference type="PANTHER" id="PTHR21131:SF0">
    <property type="entry name" value="GEO10195P1-RELATED"/>
    <property type="match status" value="1"/>
</dbReference>
<protein>
    <recommendedName>
        <fullName evidence="1">Kazal-like domain-containing protein</fullName>
    </recommendedName>
</protein>
<dbReference type="InterPro" id="IPR053265">
    <property type="entry name" value="Serpin"/>
</dbReference>
<feature type="domain" description="Kazal-like" evidence="1">
    <location>
        <begin position="338"/>
        <end position="393"/>
    </location>
</feature>
<organism evidence="2 3">
    <name type="scientific">Linnemannia hyalina</name>
    <dbReference type="NCBI Taxonomy" id="64524"/>
    <lineage>
        <taxon>Eukaryota</taxon>
        <taxon>Fungi</taxon>
        <taxon>Fungi incertae sedis</taxon>
        <taxon>Mucoromycota</taxon>
        <taxon>Mortierellomycotina</taxon>
        <taxon>Mortierellomycetes</taxon>
        <taxon>Mortierellales</taxon>
        <taxon>Mortierellaceae</taxon>
        <taxon>Linnemannia</taxon>
    </lineage>
</organism>
<dbReference type="EMBL" id="JAHRHY010000003">
    <property type="protein sequence ID" value="KAG9070475.1"/>
    <property type="molecule type" value="Genomic_DNA"/>
</dbReference>
<keyword evidence="3" id="KW-1185">Reference proteome</keyword>
<dbReference type="PROSITE" id="PS51465">
    <property type="entry name" value="KAZAL_2"/>
    <property type="match status" value="3"/>
</dbReference>
<gene>
    <name evidence="2" type="ORF">KI688_008011</name>
</gene>
<dbReference type="CDD" id="cd00104">
    <property type="entry name" value="KAZAL_FS"/>
    <property type="match status" value="1"/>
</dbReference>
<evidence type="ECO:0000313" key="2">
    <source>
        <dbReference type="EMBL" id="KAG9070475.1"/>
    </source>
</evidence>
<dbReference type="Gene3D" id="3.30.60.30">
    <property type="match status" value="4"/>
</dbReference>
<dbReference type="OrthoDB" id="6614329at2759"/>
<proteinExistence type="predicted"/>
<dbReference type="InterPro" id="IPR036058">
    <property type="entry name" value="Kazal_dom_sf"/>
</dbReference>
<feature type="domain" description="Kazal-like" evidence="1">
    <location>
        <begin position="394"/>
        <end position="448"/>
    </location>
</feature>
<dbReference type="SUPFAM" id="SSF100895">
    <property type="entry name" value="Kazal-type serine protease inhibitors"/>
    <property type="match status" value="3"/>
</dbReference>
<name>A0A9P7Y038_9FUNG</name>
<dbReference type="Pfam" id="PF07648">
    <property type="entry name" value="Kazal_2"/>
    <property type="match status" value="2"/>
</dbReference>
<dbReference type="AlphaFoldDB" id="A0A9P7Y038"/>
<sequence length="448" mass="48185">MHYQAGIPTTIANLREKLLNFGFECVYRPGMMNIIPDALSRAFPEEHWTNTASETTIKLGSRSRPLKKQKLFIAAVSTRSAFRSKTVPSVDKSLQSTMSNQIAHTLESVEVDPAASFVFLEAIPGKAATTVAAERDVRKVEELLLKLIAAISEKARASQQQVISAFSKAHRLVEFPTGSYVTLKDPVASTHPWSQTPAPLLNFVLVADSSCKELAAPTCNTVCPAIYQHVCGKVLSGDFKTFGNYCELKNYNCEHANAQATVVPNNLCAFAAVEKRAPADAAPAKCNDIVCAALEQPVYVKAKNGLNKTFGNASELKKYNCKHPDAEFVVIAESTCEVLAAPKCDIMCVMVEDPVCATSKDGKTQTFNNACLLDVHNCQNPTATFKLVASAACPATLGCADACPAVYQPVCAKLQSGKSKTFGNQCELSAFNCMNPKAAFTFASEGAC</sequence>
<dbReference type="Proteomes" id="UP000707451">
    <property type="component" value="Unassembled WGS sequence"/>
</dbReference>
<dbReference type="InterPro" id="IPR002350">
    <property type="entry name" value="Kazal_dom"/>
</dbReference>
<accession>A0A9P7Y038</accession>
<feature type="domain" description="Kazal-like" evidence="1">
    <location>
        <begin position="213"/>
        <end position="270"/>
    </location>
</feature>
<dbReference type="SMART" id="SM00280">
    <property type="entry name" value="KAZAL"/>
    <property type="match status" value="3"/>
</dbReference>
<evidence type="ECO:0000313" key="3">
    <source>
        <dbReference type="Proteomes" id="UP000707451"/>
    </source>
</evidence>
<comment type="caution">
    <text evidence="2">The sequence shown here is derived from an EMBL/GenBank/DDBJ whole genome shotgun (WGS) entry which is preliminary data.</text>
</comment>
<dbReference type="PANTHER" id="PTHR21131">
    <property type="entry name" value="SERINE-TYPE ENDOPEPTIDASE INHIBITOR"/>
    <property type="match status" value="1"/>
</dbReference>